<organism evidence="9 10">
    <name type="scientific">Littorina saxatilis</name>
    <dbReference type="NCBI Taxonomy" id="31220"/>
    <lineage>
        <taxon>Eukaryota</taxon>
        <taxon>Metazoa</taxon>
        <taxon>Spiralia</taxon>
        <taxon>Lophotrochozoa</taxon>
        <taxon>Mollusca</taxon>
        <taxon>Gastropoda</taxon>
        <taxon>Caenogastropoda</taxon>
        <taxon>Littorinimorpha</taxon>
        <taxon>Littorinoidea</taxon>
        <taxon>Littorinidae</taxon>
        <taxon>Littorina</taxon>
    </lineage>
</organism>
<evidence type="ECO:0000259" key="8">
    <source>
        <dbReference type="PROSITE" id="PS50071"/>
    </source>
</evidence>
<comment type="caution">
    <text evidence="9">The sequence shown here is derived from an EMBL/GenBank/DDBJ whole genome shotgun (WGS) entry which is preliminary data.</text>
</comment>
<gene>
    <name evidence="9" type="ORF">V1264_009895</name>
</gene>
<evidence type="ECO:0000256" key="5">
    <source>
        <dbReference type="PROSITE-ProRule" id="PRU00108"/>
    </source>
</evidence>
<comment type="subcellular location">
    <subcellularLocation>
        <location evidence="1 5 6">Nucleus</location>
    </subcellularLocation>
</comment>
<dbReference type="EMBL" id="JBAMIC010000024">
    <property type="protein sequence ID" value="KAK7090040.1"/>
    <property type="molecule type" value="Genomic_DNA"/>
</dbReference>
<keyword evidence="3 5" id="KW-0371">Homeobox</keyword>
<dbReference type="InterPro" id="IPR017970">
    <property type="entry name" value="Homeobox_CS"/>
</dbReference>
<feature type="DNA-binding region" description="Homeobox" evidence="5">
    <location>
        <begin position="28"/>
        <end position="87"/>
    </location>
</feature>
<dbReference type="InterPro" id="IPR050649">
    <property type="entry name" value="Paired_Homeobox_TFs"/>
</dbReference>
<dbReference type="InterPro" id="IPR001356">
    <property type="entry name" value="HD"/>
</dbReference>
<feature type="region of interest" description="Disordered" evidence="7">
    <location>
        <begin position="91"/>
        <end position="112"/>
    </location>
</feature>
<evidence type="ECO:0000256" key="1">
    <source>
        <dbReference type="ARBA" id="ARBA00004123"/>
    </source>
</evidence>
<proteinExistence type="predicted"/>
<feature type="region of interest" description="Disordered" evidence="7">
    <location>
        <begin position="149"/>
        <end position="182"/>
    </location>
</feature>
<dbReference type="GO" id="GO:0000977">
    <property type="term" value="F:RNA polymerase II transcription regulatory region sequence-specific DNA binding"/>
    <property type="evidence" value="ECO:0007669"/>
    <property type="project" value="TreeGrafter"/>
</dbReference>
<evidence type="ECO:0000256" key="6">
    <source>
        <dbReference type="RuleBase" id="RU000682"/>
    </source>
</evidence>
<evidence type="ECO:0000313" key="9">
    <source>
        <dbReference type="EMBL" id="KAK7090040.1"/>
    </source>
</evidence>
<dbReference type="FunFam" id="1.10.10.60:FF:000679">
    <property type="entry name" value="Homeobox protein aristaless"/>
    <property type="match status" value="1"/>
</dbReference>
<feature type="compositionally biased region" description="Polar residues" evidence="7">
    <location>
        <begin position="98"/>
        <end position="109"/>
    </location>
</feature>
<dbReference type="PROSITE" id="PS50071">
    <property type="entry name" value="HOMEOBOX_2"/>
    <property type="match status" value="1"/>
</dbReference>
<dbReference type="AlphaFoldDB" id="A0AAN9ANH1"/>
<evidence type="ECO:0000256" key="2">
    <source>
        <dbReference type="ARBA" id="ARBA00023125"/>
    </source>
</evidence>
<dbReference type="Proteomes" id="UP001374579">
    <property type="component" value="Unassembled WGS sequence"/>
</dbReference>
<feature type="compositionally biased region" description="Basic and acidic residues" evidence="7">
    <location>
        <begin position="16"/>
        <end position="28"/>
    </location>
</feature>
<name>A0AAN9ANH1_9CAEN</name>
<reference evidence="9 10" key="1">
    <citation type="submission" date="2024-02" db="EMBL/GenBank/DDBJ databases">
        <title>Chromosome-scale genome assembly of the rough periwinkle Littorina saxatilis.</title>
        <authorList>
            <person name="De Jode A."/>
            <person name="Faria R."/>
            <person name="Formenti G."/>
            <person name="Sims Y."/>
            <person name="Smith T.P."/>
            <person name="Tracey A."/>
            <person name="Wood J.M.D."/>
            <person name="Zagrodzka Z.B."/>
            <person name="Johannesson K."/>
            <person name="Butlin R.K."/>
            <person name="Leder E.H."/>
        </authorList>
    </citation>
    <scope>NUCLEOTIDE SEQUENCE [LARGE SCALE GENOMIC DNA]</scope>
    <source>
        <strain evidence="9">Snail1</strain>
        <tissue evidence="9">Muscle</tissue>
    </source>
</reference>
<dbReference type="InterPro" id="IPR009057">
    <property type="entry name" value="Homeodomain-like_sf"/>
</dbReference>
<feature type="region of interest" description="Disordered" evidence="7">
    <location>
        <begin position="1"/>
        <end position="39"/>
    </location>
</feature>
<dbReference type="PANTHER" id="PTHR24329">
    <property type="entry name" value="HOMEOBOX PROTEIN ARISTALESS"/>
    <property type="match status" value="1"/>
</dbReference>
<dbReference type="SUPFAM" id="SSF46689">
    <property type="entry name" value="Homeodomain-like"/>
    <property type="match status" value="1"/>
</dbReference>
<dbReference type="Gene3D" id="1.10.10.60">
    <property type="entry name" value="Homeodomain-like"/>
    <property type="match status" value="1"/>
</dbReference>
<evidence type="ECO:0000256" key="3">
    <source>
        <dbReference type="ARBA" id="ARBA00023155"/>
    </source>
</evidence>
<sequence length="329" mass="36612">MSYLGGSSPYSPHTSNRLDRTQTREAKRPRNRTTFSPNQLEELEKAFRRAPYPDVVTREELAQRLALHESRVQVWFQNRRAKWRKGLEPRVTMPPLTDMTQEKGSNSSLLRPGSTAHALQVMSAMRSSLDAHRFRPDLDTRSPYLSPYPLYPLSPSHHRQSRDSSRPFDLTPPTTSPLRNPALPHFSSFSPGCFLYPSSLLPGFGSQSLWGVPISPGGIAEPAVTPSAFKAYDDVKPGADKPRLDENVTSDDVMAKFCSDGNDVRSNSTRVFFADERILSDDARRFGNDVIDGRACGASQLTSLQTLATNEAKECDEVINVCDVGTPSR</sequence>
<accession>A0AAN9ANH1</accession>
<dbReference type="PROSITE" id="PS00027">
    <property type="entry name" value="HOMEOBOX_1"/>
    <property type="match status" value="1"/>
</dbReference>
<dbReference type="GO" id="GO:0005634">
    <property type="term" value="C:nucleus"/>
    <property type="evidence" value="ECO:0007669"/>
    <property type="project" value="UniProtKB-SubCell"/>
</dbReference>
<evidence type="ECO:0000313" key="10">
    <source>
        <dbReference type="Proteomes" id="UP001374579"/>
    </source>
</evidence>
<evidence type="ECO:0000256" key="4">
    <source>
        <dbReference type="ARBA" id="ARBA00023242"/>
    </source>
</evidence>
<protein>
    <recommendedName>
        <fullName evidence="8">Homeobox domain-containing protein</fullName>
    </recommendedName>
</protein>
<keyword evidence="4 5" id="KW-0539">Nucleus</keyword>
<dbReference type="PANTHER" id="PTHR24329:SF543">
    <property type="entry name" value="FI01017P-RELATED"/>
    <property type="match status" value="1"/>
</dbReference>
<dbReference type="SMART" id="SM00389">
    <property type="entry name" value="HOX"/>
    <property type="match status" value="1"/>
</dbReference>
<dbReference type="Pfam" id="PF00046">
    <property type="entry name" value="Homeodomain"/>
    <property type="match status" value="1"/>
</dbReference>
<dbReference type="CDD" id="cd00086">
    <property type="entry name" value="homeodomain"/>
    <property type="match status" value="1"/>
</dbReference>
<evidence type="ECO:0000256" key="7">
    <source>
        <dbReference type="SAM" id="MobiDB-lite"/>
    </source>
</evidence>
<feature type="domain" description="Homeobox" evidence="8">
    <location>
        <begin position="26"/>
        <end position="86"/>
    </location>
</feature>
<keyword evidence="2 5" id="KW-0238">DNA-binding</keyword>
<keyword evidence="10" id="KW-1185">Reference proteome</keyword>
<dbReference type="GO" id="GO:0000981">
    <property type="term" value="F:DNA-binding transcription factor activity, RNA polymerase II-specific"/>
    <property type="evidence" value="ECO:0007669"/>
    <property type="project" value="InterPro"/>
</dbReference>